<dbReference type="PANTHER" id="PTHR42852:SF6">
    <property type="entry name" value="THIOL:DISULFIDE INTERCHANGE PROTEIN DSBE"/>
    <property type="match status" value="1"/>
</dbReference>
<feature type="domain" description="Thioredoxin" evidence="5">
    <location>
        <begin position="248"/>
        <end position="386"/>
    </location>
</feature>
<organism evidence="6 7">
    <name type="scientific">Winogradskyella aurantia</name>
    <dbReference type="NCBI Taxonomy" id="1915063"/>
    <lineage>
        <taxon>Bacteria</taxon>
        <taxon>Pseudomonadati</taxon>
        <taxon>Bacteroidota</taxon>
        <taxon>Flavobacteriia</taxon>
        <taxon>Flavobacteriales</taxon>
        <taxon>Flavobacteriaceae</taxon>
        <taxon>Winogradskyella</taxon>
    </lineage>
</organism>
<evidence type="ECO:0000256" key="4">
    <source>
        <dbReference type="ARBA" id="ARBA00023284"/>
    </source>
</evidence>
<dbReference type="PANTHER" id="PTHR42852">
    <property type="entry name" value="THIOL:DISULFIDE INTERCHANGE PROTEIN DSBE"/>
    <property type="match status" value="1"/>
</dbReference>
<dbReference type="PROSITE" id="PS51352">
    <property type="entry name" value="THIOREDOXIN_2"/>
    <property type="match status" value="1"/>
</dbReference>
<dbReference type="AlphaFoldDB" id="A0A265UXU0"/>
<proteinExistence type="predicted"/>
<dbReference type="InterPro" id="IPR050553">
    <property type="entry name" value="Thioredoxin_ResA/DsbE_sf"/>
</dbReference>
<accession>A0A265UXU0</accession>
<dbReference type="Gene3D" id="3.40.30.10">
    <property type="entry name" value="Glutaredoxin"/>
    <property type="match status" value="1"/>
</dbReference>
<dbReference type="InterPro" id="IPR000866">
    <property type="entry name" value="AhpC/TSA"/>
</dbReference>
<keyword evidence="3" id="KW-1015">Disulfide bond</keyword>
<reference evidence="6 7" key="1">
    <citation type="submission" date="2017-05" db="EMBL/GenBank/DDBJ databases">
        <title>The draft genome sequence of Idiomarina salinarum WNB302.</title>
        <authorList>
            <person name="Sun Y."/>
            <person name="Chen B."/>
            <person name="Du Z."/>
        </authorList>
    </citation>
    <scope>NUCLEOTIDE SEQUENCE [LARGE SCALE GENOMIC DNA]</scope>
    <source>
        <strain evidence="6 7">WNB302</strain>
    </source>
</reference>
<evidence type="ECO:0000256" key="1">
    <source>
        <dbReference type="ARBA" id="ARBA00004196"/>
    </source>
</evidence>
<keyword evidence="4" id="KW-0676">Redox-active center</keyword>
<dbReference type="SUPFAM" id="SSF52833">
    <property type="entry name" value="Thioredoxin-like"/>
    <property type="match status" value="1"/>
</dbReference>
<dbReference type="InterPro" id="IPR013766">
    <property type="entry name" value="Thioredoxin_domain"/>
</dbReference>
<evidence type="ECO:0000256" key="3">
    <source>
        <dbReference type="ARBA" id="ARBA00023157"/>
    </source>
</evidence>
<dbReference type="GO" id="GO:0016491">
    <property type="term" value="F:oxidoreductase activity"/>
    <property type="evidence" value="ECO:0007669"/>
    <property type="project" value="InterPro"/>
</dbReference>
<dbReference type="EMBL" id="NGJN01000002">
    <property type="protein sequence ID" value="OZV70120.1"/>
    <property type="molecule type" value="Genomic_DNA"/>
</dbReference>
<evidence type="ECO:0000256" key="2">
    <source>
        <dbReference type="ARBA" id="ARBA00022748"/>
    </source>
</evidence>
<comment type="subcellular location">
    <subcellularLocation>
        <location evidence="1">Cell envelope</location>
    </subcellularLocation>
</comment>
<dbReference type="GO" id="GO:0017004">
    <property type="term" value="P:cytochrome complex assembly"/>
    <property type="evidence" value="ECO:0007669"/>
    <property type="project" value="UniProtKB-KW"/>
</dbReference>
<dbReference type="Proteomes" id="UP000216840">
    <property type="component" value="Unassembled WGS sequence"/>
</dbReference>
<sequence>MAGKVLNIKVCSPPKLRSGLIGNYHAICHYSYNLPLAIIKKNSMKYIQILILLFISCKKDKPNEFNLEVKVNGDYKGYLYLNYDNIKDSSLVTNGKAFFKGSVSYPISASYSTNYISANEKNFYLENEEIETEITISKKKIKEYNIYWITINRITGTKTSILVKDFEDFKQKFSSDKDWQKELYEKLQKIITQNPNHRYSGDLLSEISNDTILSKEQIGQLYNKLNIKSQDPFSIKSIKFKAFPEYKIKVNDSIYDFVLPNKEDDLISTKDFRGQILFIDFWAAWCKPCRAQFPELTIINNDFEEKGVKILGVSIDEKKDDWLKAMGTEKPKWENVIDTEGFAGNLANKYGIFAIPYNILVDEKGKVIANDISLEKLRKVLDSITSGRKTIANTVYN</sequence>
<name>A0A265UXU0_9FLAO</name>
<dbReference type="GO" id="GO:0030313">
    <property type="term" value="C:cell envelope"/>
    <property type="evidence" value="ECO:0007669"/>
    <property type="project" value="UniProtKB-SubCell"/>
</dbReference>
<evidence type="ECO:0000259" key="5">
    <source>
        <dbReference type="PROSITE" id="PS51352"/>
    </source>
</evidence>
<comment type="caution">
    <text evidence="6">The sequence shown here is derived from an EMBL/GenBank/DDBJ whole genome shotgun (WGS) entry which is preliminary data.</text>
</comment>
<keyword evidence="2" id="KW-0201">Cytochrome c-type biogenesis</keyword>
<dbReference type="OrthoDB" id="1069091at2"/>
<dbReference type="Pfam" id="PF00578">
    <property type="entry name" value="AhpC-TSA"/>
    <property type="match status" value="1"/>
</dbReference>
<dbReference type="InterPro" id="IPR036249">
    <property type="entry name" value="Thioredoxin-like_sf"/>
</dbReference>
<keyword evidence="7" id="KW-1185">Reference proteome</keyword>
<dbReference type="GO" id="GO:0016209">
    <property type="term" value="F:antioxidant activity"/>
    <property type="evidence" value="ECO:0007669"/>
    <property type="project" value="InterPro"/>
</dbReference>
<evidence type="ECO:0000313" key="7">
    <source>
        <dbReference type="Proteomes" id="UP000216840"/>
    </source>
</evidence>
<dbReference type="CDD" id="cd02966">
    <property type="entry name" value="TlpA_like_family"/>
    <property type="match status" value="1"/>
</dbReference>
<evidence type="ECO:0000313" key="6">
    <source>
        <dbReference type="EMBL" id="OZV70120.1"/>
    </source>
</evidence>
<protein>
    <recommendedName>
        <fullName evidence="5">Thioredoxin domain-containing protein</fullName>
    </recommendedName>
</protein>
<gene>
    <name evidence="6" type="ORF">CA834_05745</name>
</gene>